<feature type="domain" description="BLUF" evidence="1">
    <location>
        <begin position="13"/>
        <end position="104"/>
    </location>
</feature>
<proteinExistence type="predicted"/>
<dbReference type="Proteomes" id="UP000274391">
    <property type="component" value="Unassembled WGS sequence"/>
</dbReference>
<accession>A0A3P3VVC8</accession>
<gene>
    <name evidence="2" type="ORF">EG850_12915</name>
</gene>
<dbReference type="Gene3D" id="3.30.70.100">
    <property type="match status" value="1"/>
</dbReference>
<evidence type="ECO:0000313" key="2">
    <source>
        <dbReference type="EMBL" id="RRJ85576.1"/>
    </source>
</evidence>
<dbReference type="AlphaFoldDB" id="A0A3P3VVC8"/>
<dbReference type="InterPro" id="IPR036046">
    <property type="entry name" value="Acylphosphatase-like_dom_sf"/>
</dbReference>
<dbReference type="InterPro" id="IPR007024">
    <property type="entry name" value="BLUF_domain"/>
</dbReference>
<dbReference type="SMART" id="SM01034">
    <property type="entry name" value="BLUF"/>
    <property type="match status" value="1"/>
</dbReference>
<dbReference type="GO" id="GO:0071949">
    <property type="term" value="F:FAD binding"/>
    <property type="evidence" value="ECO:0007669"/>
    <property type="project" value="InterPro"/>
</dbReference>
<dbReference type="OrthoDB" id="196105at2"/>
<reference evidence="2 3" key="1">
    <citation type="submission" date="2018-11" db="EMBL/GenBank/DDBJ databases">
        <title>YIM 102482-1 draft genome.</title>
        <authorList>
            <person name="Li G."/>
            <person name="Jiang Y."/>
        </authorList>
    </citation>
    <scope>NUCLEOTIDE SEQUENCE [LARGE SCALE GENOMIC DNA]</scope>
    <source>
        <strain evidence="2 3">YIM 102482-1</strain>
    </source>
</reference>
<dbReference type="Pfam" id="PF04940">
    <property type="entry name" value="BLUF"/>
    <property type="match status" value="1"/>
</dbReference>
<keyword evidence="3" id="KW-1185">Reference proteome</keyword>
<sequence length="154" mass="17769">MMEENATTSTAPLFALMYSSYATEGTSPNSLEIILEQARRKNARLDITGILLYRQGRFYQYLEGTEEAVRGVYDEIQQDSRHTHLRILLETSVPSRRFSEWTMGYEPLRETTENAPAGFRSTFVDLEDTQSPANVLRAVTELTYWYRARASRVQ</sequence>
<dbReference type="EMBL" id="RQVS01000026">
    <property type="protein sequence ID" value="RRJ85576.1"/>
    <property type="molecule type" value="Genomic_DNA"/>
</dbReference>
<organism evidence="2 3">
    <name type="scientific">Gulosibacter macacae</name>
    <dbReference type="NCBI Taxonomy" id="2488791"/>
    <lineage>
        <taxon>Bacteria</taxon>
        <taxon>Bacillati</taxon>
        <taxon>Actinomycetota</taxon>
        <taxon>Actinomycetes</taxon>
        <taxon>Micrococcales</taxon>
        <taxon>Microbacteriaceae</taxon>
        <taxon>Gulosibacter</taxon>
    </lineage>
</organism>
<comment type="caution">
    <text evidence="2">The sequence shown here is derived from an EMBL/GenBank/DDBJ whole genome shotgun (WGS) entry which is preliminary data.</text>
</comment>
<evidence type="ECO:0000313" key="3">
    <source>
        <dbReference type="Proteomes" id="UP000274391"/>
    </source>
</evidence>
<protein>
    <submittedName>
        <fullName evidence="2">BLUF domain-containing protein</fullName>
    </submittedName>
</protein>
<dbReference type="PROSITE" id="PS50925">
    <property type="entry name" value="BLUF"/>
    <property type="match status" value="1"/>
</dbReference>
<evidence type="ECO:0000259" key="1">
    <source>
        <dbReference type="PROSITE" id="PS50925"/>
    </source>
</evidence>
<dbReference type="RefSeq" id="WP_124974138.1">
    <property type="nucleotide sequence ID" value="NZ_RQVS01000026.1"/>
</dbReference>
<dbReference type="GO" id="GO:0009882">
    <property type="term" value="F:blue light photoreceptor activity"/>
    <property type="evidence" value="ECO:0007669"/>
    <property type="project" value="InterPro"/>
</dbReference>
<dbReference type="SUPFAM" id="SSF54975">
    <property type="entry name" value="Acylphosphatase/BLUF domain-like"/>
    <property type="match status" value="1"/>
</dbReference>
<name>A0A3P3VVC8_9MICO</name>